<dbReference type="GO" id="GO:0071207">
    <property type="term" value="F:histone pre-mRNA stem-loop binding"/>
    <property type="evidence" value="ECO:0007669"/>
    <property type="project" value="TreeGrafter"/>
</dbReference>
<dbReference type="AlphaFoldDB" id="A0A1J4MSR1"/>
<sequence length="251" mass="29399">MDNLPLSNIERLWDKSIESDIFKIKLHNSLGISRQYSIPTLLVLRQSLQRQRHIYASEIYPNLPILVIRDSKWKETRTSMKNVTIPPLSLIPLNKQLELETSTAINISHSNSTLVSDLCESSYNMLYNIYKYSEPKYDKLNDFKCYEHKRHSEIKQVHEPLTSRTISRLKQIAIGKSLPEYKNYIAAVPIEKRPPNAPHTPKHDNKISRREFDRMYREWRIKLHEYSSDLMSTVSTRVQSASELNNSLDSI</sequence>
<feature type="domain" description="Histone RNA hairpin-binding protein RNA-binding" evidence="3">
    <location>
        <begin position="164"/>
        <end position="227"/>
    </location>
</feature>
<name>A0A1J4MSR1_9CRYT</name>
<keyword evidence="5" id="KW-1185">Reference proteome</keyword>
<dbReference type="GeneID" id="92366183"/>
<proteinExistence type="inferred from homology"/>
<dbReference type="GO" id="GO:0071204">
    <property type="term" value="C:histone pre-mRNA 3'end processing complex"/>
    <property type="evidence" value="ECO:0007669"/>
    <property type="project" value="TreeGrafter"/>
</dbReference>
<dbReference type="RefSeq" id="XP_067069135.1">
    <property type="nucleotide sequence ID" value="XM_067212229.1"/>
</dbReference>
<dbReference type="InterPro" id="IPR029344">
    <property type="entry name" value="SLBP_RNA_bind"/>
</dbReference>
<dbReference type="PANTHER" id="PTHR17408:SF0">
    <property type="entry name" value="HISTONE RNA HAIRPIN-BINDING PROTEIN"/>
    <property type="match status" value="1"/>
</dbReference>
<evidence type="ECO:0000313" key="4">
    <source>
        <dbReference type="EMBL" id="OII77289.1"/>
    </source>
</evidence>
<organism evidence="4 5">
    <name type="scientific">Cryptosporidium andersoni</name>
    <dbReference type="NCBI Taxonomy" id="117008"/>
    <lineage>
        <taxon>Eukaryota</taxon>
        <taxon>Sar</taxon>
        <taxon>Alveolata</taxon>
        <taxon>Apicomplexa</taxon>
        <taxon>Conoidasida</taxon>
        <taxon>Coccidia</taxon>
        <taxon>Eucoccidiorida</taxon>
        <taxon>Eimeriorina</taxon>
        <taxon>Cryptosporidiidae</taxon>
        <taxon>Cryptosporidium</taxon>
    </lineage>
</organism>
<dbReference type="PANTHER" id="PTHR17408">
    <property type="entry name" value="HISTONE RNA HAIRPIN-BINDING PROTEIN"/>
    <property type="match status" value="1"/>
</dbReference>
<dbReference type="OrthoDB" id="5585087at2759"/>
<dbReference type="EMBL" id="LRBS01000043">
    <property type="protein sequence ID" value="OII77289.1"/>
    <property type="molecule type" value="Genomic_DNA"/>
</dbReference>
<accession>A0A1J4MSR1</accession>
<dbReference type="GO" id="GO:0003729">
    <property type="term" value="F:mRNA binding"/>
    <property type="evidence" value="ECO:0007669"/>
    <property type="project" value="InterPro"/>
</dbReference>
<dbReference type="GO" id="GO:0051028">
    <property type="term" value="P:mRNA transport"/>
    <property type="evidence" value="ECO:0007669"/>
    <property type="project" value="TreeGrafter"/>
</dbReference>
<protein>
    <recommendedName>
        <fullName evidence="3">Histone RNA hairpin-binding protein RNA-binding domain-containing protein</fullName>
    </recommendedName>
</protein>
<dbReference type="Proteomes" id="UP000186804">
    <property type="component" value="Unassembled WGS sequence"/>
</dbReference>
<evidence type="ECO:0000313" key="5">
    <source>
        <dbReference type="Proteomes" id="UP000186804"/>
    </source>
</evidence>
<comment type="caution">
    <text evidence="4">The sequence shown here is derived from an EMBL/GenBank/DDBJ whole genome shotgun (WGS) entry which is preliminary data.</text>
</comment>
<comment type="similarity">
    <text evidence="1">Belongs to the SLBP family.</text>
</comment>
<dbReference type="InterPro" id="IPR038294">
    <property type="entry name" value="SLBP_RNA_bind_sf"/>
</dbReference>
<dbReference type="GO" id="GO:0005737">
    <property type="term" value="C:cytoplasm"/>
    <property type="evidence" value="ECO:0007669"/>
    <property type="project" value="TreeGrafter"/>
</dbReference>
<dbReference type="VEuPathDB" id="CryptoDB:cand_019990"/>
<dbReference type="Pfam" id="PF15247">
    <property type="entry name" value="SLBP_RNA_bind"/>
    <property type="match status" value="1"/>
</dbReference>
<keyword evidence="2" id="KW-0694">RNA-binding</keyword>
<gene>
    <name evidence="4" type="ORF">cand_019990</name>
</gene>
<evidence type="ECO:0000256" key="2">
    <source>
        <dbReference type="ARBA" id="ARBA00022884"/>
    </source>
</evidence>
<dbReference type="InterPro" id="IPR026502">
    <property type="entry name" value="SLBP1/SLBP2"/>
</dbReference>
<reference evidence="4 5" key="1">
    <citation type="submission" date="2016-10" db="EMBL/GenBank/DDBJ databases">
        <title>Reductive evolution of mitochondrial metabolism and differential evolution of invasion-related proteins in Cryptosporidium.</title>
        <authorList>
            <person name="Liu S."/>
            <person name="Roellig D.M."/>
            <person name="Guo Y."/>
            <person name="Li N."/>
            <person name="Frace M.A."/>
            <person name="Tang K."/>
            <person name="Zhang L."/>
            <person name="Feng Y."/>
            <person name="Xiao L."/>
        </authorList>
    </citation>
    <scope>NUCLEOTIDE SEQUENCE [LARGE SCALE GENOMIC DNA]</scope>
    <source>
        <strain evidence="4">30847</strain>
    </source>
</reference>
<evidence type="ECO:0000259" key="3">
    <source>
        <dbReference type="Pfam" id="PF15247"/>
    </source>
</evidence>
<dbReference type="Gene3D" id="1.10.8.1120">
    <property type="entry name" value="Histone RNA hairpin-binding protein RNA-binding domain"/>
    <property type="match status" value="1"/>
</dbReference>
<evidence type="ECO:0000256" key="1">
    <source>
        <dbReference type="ARBA" id="ARBA00006151"/>
    </source>
</evidence>
<dbReference type="GO" id="GO:0006398">
    <property type="term" value="P:mRNA 3'-end processing by stem-loop binding and cleavage"/>
    <property type="evidence" value="ECO:0007669"/>
    <property type="project" value="TreeGrafter"/>
</dbReference>